<proteinExistence type="predicted"/>
<evidence type="ECO:0000313" key="1">
    <source>
        <dbReference type="EMBL" id="SDB10680.1"/>
    </source>
</evidence>
<dbReference type="Proteomes" id="UP000199228">
    <property type="component" value="Unassembled WGS sequence"/>
</dbReference>
<evidence type="ECO:0000313" key="2">
    <source>
        <dbReference type="Proteomes" id="UP000199228"/>
    </source>
</evidence>
<dbReference type="OrthoDB" id="9783597at2"/>
<dbReference type="InterPro" id="IPR036390">
    <property type="entry name" value="WH_DNA-bd_sf"/>
</dbReference>
<dbReference type="InterPro" id="IPR036388">
    <property type="entry name" value="WH-like_DNA-bd_sf"/>
</dbReference>
<keyword evidence="1" id="KW-0238">DNA-binding</keyword>
<organism evidence="1 2">
    <name type="scientific">Eubacterium oxidoreducens</name>
    <dbReference type="NCBI Taxonomy" id="1732"/>
    <lineage>
        <taxon>Bacteria</taxon>
        <taxon>Bacillati</taxon>
        <taxon>Bacillota</taxon>
        <taxon>Clostridia</taxon>
        <taxon>Eubacteriales</taxon>
        <taxon>Eubacteriaceae</taxon>
        <taxon>Eubacterium</taxon>
    </lineage>
</organism>
<name>A0A1G6AQK1_EUBOX</name>
<accession>A0A1G6AQK1</accession>
<gene>
    <name evidence="1" type="ORF">SAMN02910417_00855</name>
</gene>
<sequence length="170" mass="19859">MSQVQSLYKLIILYMLNKAKQPLLGTQITDFFQQHDYTNYFTVQVTFQELSEAGFITFAETHNNTYYSITQSGRETLSYFPEQISQEIRDEIKDYFSSIELPYDSDIQCVANYYKTTGGYNANCQLNSQSTTYLDLTMHVQTIEMAESICSNWRAQSEEVYHHLLEILIK</sequence>
<dbReference type="RefSeq" id="WP_090172542.1">
    <property type="nucleotide sequence ID" value="NZ_FMXR01000006.1"/>
</dbReference>
<dbReference type="SUPFAM" id="SSF46785">
    <property type="entry name" value="Winged helix' DNA-binding domain"/>
    <property type="match status" value="1"/>
</dbReference>
<dbReference type="Pfam" id="PF14277">
    <property type="entry name" value="DUF4364"/>
    <property type="match status" value="1"/>
</dbReference>
<keyword evidence="2" id="KW-1185">Reference proteome</keyword>
<dbReference type="InterPro" id="IPR025374">
    <property type="entry name" value="DUF4364"/>
</dbReference>
<dbReference type="AlphaFoldDB" id="A0A1G6AQK1"/>
<dbReference type="Gene3D" id="1.10.10.10">
    <property type="entry name" value="Winged helix-like DNA-binding domain superfamily/Winged helix DNA-binding domain"/>
    <property type="match status" value="1"/>
</dbReference>
<reference evidence="1 2" key="1">
    <citation type="submission" date="2016-10" db="EMBL/GenBank/DDBJ databases">
        <authorList>
            <person name="de Groot N.N."/>
        </authorList>
    </citation>
    <scope>NUCLEOTIDE SEQUENCE [LARGE SCALE GENOMIC DNA]</scope>
    <source>
        <strain evidence="1 2">DSM 3217</strain>
    </source>
</reference>
<dbReference type="EMBL" id="FMXR01000006">
    <property type="protein sequence ID" value="SDB10680.1"/>
    <property type="molecule type" value="Genomic_DNA"/>
</dbReference>
<dbReference type="STRING" id="1732.SAMN02910417_00855"/>
<dbReference type="GO" id="GO:0003677">
    <property type="term" value="F:DNA binding"/>
    <property type="evidence" value="ECO:0007669"/>
    <property type="project" value="UniProtKB-KW"/>
</dbReference>
<protein>
    <submittedName>
        <fullName evidence="1">DNA-binding transcriptional regulator, PadR family</fullName>
    </submittedName>
</protein>